<keyword evidence="1 7" id="KW-0963">Cytoplasm</keyword>
<comment type="cofactor">
    <cofactor evidence="7">
        <name>Mg(2+)</name>
        <dbReference type="ChEBI" id="CHEBI:18420"/>
    </cofactor>
    <text evidence="7">Binds 1 Mg(2+) ion per subunit.</text>
</comment>
<dbReference type="NCBIfam" id="TIGR02045">
    <property type="entry name" value="P_fruct_ADP"/>
    <property type="match status" value="1"/>
</dbReference>
<evidence type="ECO:0000256" key="2">
    <source>
        <dbReference type="ARBA" id="ARBA00022679"/>
    </source>
</evidence>
<dbReference type="PANTHER" id="PTHR21208">
    <property type="entry name" value="ADP-DEPENDENT GLUCOKINASE"/>
    <property type="match status" value="1"/>
</dbReference>
<dbReference type="STRING" id="1343739.PAP_04875"/>
<feature type="binding site" evidence="7">
    <location>
        <position position="442"/>
    </location>
    <ligand>
        <name>Mg(2+)</name>
        <dbReference type="ChEBI" id="CHEBI:18420"/>
    </ligand>
</feature>
<dbReference type="InterPro" id="IPR011790">
    <property type="entry name" value="ADP_PFK_arc"/>
</dbReference>
<keyword evidence="2 7" id="KW-0808">Transferase</keyword>
<dbReference type="GO" id="GO:0006096">
    <property type="term" value="P:glycolytic process"/>
    <property type="evidence" value="ECO:0007669"/>
    <property type="project" value="UniProtKB-UniRule"/>
</dbReference>
<evidence type="ECO:0000256" key="4">
    <source>
        <dbReference type="ARBA" id="ARBA00022777"/>
    </source>
</evidence>
<evidence type="ECO:0000256" key="1">
    <source>
        <dbReference type="ARBA" id="ARBA00022490"/>
    </source>
</evidence>
<protein>
    <recommendedName>
        <fullName evidence="7">ADP-specific phosphofructokinase</fullName>
        <ecNumber evidence="7">2.7.1.146</ecNumber>
    </recommendedName>
    <alternativeName>
        <fullName evidence="7">ADP-dependent phosphofructokinase</fullName>
        <shortName evidence="7">ADP-Pfk</shortName>
    </alternativeName>
</protein>
<comment type="function">
    <text evidence="7">Catalyzes the phosphorylation of fructose 6-phosphate to fructose 1,6-bisphosphate using ADP as the phosphate donor.</text>
</comment>
<dbReference type="AlphaFoldDB" id="A0A075LTD4"/>
<organism evidence="8 9">
    <name type="scientific">Palaeococcus pacificus DY20341</name>
    <dbReference type="NCBI Taxonomy" id="1343739"/>
    <lineage>
        <taxon>Archaea</taxon>
        <taxon>Methanobacteriati</taxon>
        <taxon>Methanobacteriota</taxon>
        <taxon>Thermococci</taxon>
        <taxon>Thermococcales</taxon>
        <taxon>Thermococcaceae</taxon>
        <taxon>Palaeococcus</taxon>
    </lineage>
</organism>
<dbReference type="HAMAP" id="MF_00561">
    <property type="entry name" value="ADP_PFKinase"/>
    <property type="match status" value="1"/>
</dbReference>
<evidence type="ECO:0000313" key="9">
    <source>
        <dbReference type="Proteomes" id="UP000027981"/>
    </source>
</evidence>
<keyword evidence="4 7" id="KW-0418">Kinase</keyword>
<keyword evidence="5 7" id="KW-0460">Magnesium</keyword>
<keyword evidence="9" id="KW-1185">Reference proteome</keyword>
<reference evidence="8 9" key="2">
    <citation type="journal article" date="2015" name="Genome Announc.">
        <title>Complete Genome Sequence of Hyperthermophilic Piezophilic Archaeon Palaeococcus pacificus DY20341T, Isolated from Deep-Sea Hydrothermal Sediments.</title>
        <authorList>
            <person name="Zeng X."/>
            <person name="Jebbar M."/>
            <person name="Shao Z."/>
        </authorList>
    </citation>
    <scope>NUCLEOTIDE SEQUENCE [LARGE SCALE GENOMIC DNA]</scope>
    <source>
        <strain evidence="8 9">DY20341</strain>
    </source>
</reference>
<evidence type="ECO:0000256" key="3">
    <source>
        <dbReference type="ARBA" id="ARBA00022723"/>
    </source>
</evidence>
<dbReference type="HOGENOM" id="CLU_046643_0_0_2"/>
<proteinExistence type="inferred from homology"/>
<name>A0A075LTD4_9EURY</name>
<dbReference type="EC" id="2.7.1.146" evidence="7"/>
<dbReference type="PANTHER" id="PTHR21208:SF1">
    <property type="entry name" value="ADP-DEPENDENT GLUCOKINASE"/>
    <property type="match status" value="1"/>
</dbReference>
<dbReference type="Gene3D" id="3.40.1190.20">
    <property type="match status" value="1"/>
</dbReference>
<dbReference type="GO" id="GO:0008443">
    <property type="term" value="F:phosphofructokinase activity"/>
    <property type="evidence" value="ECO:0007669"/>
    <property type="project" value="InterPro"/>
</dbReference>
<dbReference type="GO" id="GO:0005737">
    <property type="term" value="C:cytoplasm"/>
    <property type="evidence" value="ECO:0007669"/>
    <property type="project" value="UniProtKB-SubCell"/>
</dbReference>
<comment type="similarity">
    <text evidence="7">Belongs to the carbohydrate kinase PfkC family.</text>
</comment>
<dbReference type="OrthoDB" id="85200at2157"/>
<feature type="binding site" evidence="7">
    <location>
        <position position="299"/>
    </location>
    <ligand>
        <name>Mg(2+)</name>
        <dbReference type="ChEBI" id="CHEBI:18420"/>
    </ligand>
</feature>
<dbReference type="InterPro" id="IPR007666">
    <property type="entry name" value="ADP_PFK/GK"/>
</dbReference>
<dbReference type="EMBL" id="CP006019">
    <property type="protein sequence ID" value="AIF69386.1"/>
    <property type="molecule type" value="Genomic_DNA"/>
</dbReference>
<dbReference type="InterPro" id="IPR029056">
    <property type="entry name" value="Ribokinase-like"/>
</dbReference>
<dbReference type="UniPathway" id="UPA00109"/>
<accession>A0A075LTD4</accession>
<comment type="pathway">
    <text evidence="7">Carbohydrate degradation; glycolysis.</text>
</comment>
<sequence>MDWQGFVKDFKEMALYLAYNTNVDAIVYLKEDMVQRLIDEFGAEGVKKRIEEYPRQIDEPLDFVARLVHALKTGKPNAVPMFNQELNSWFDSHFKYDVERIGGQVGIIANLLANLNFKQVIAYSPILGKKQAEMFVDRNNLLYPTVEHEMLALKKAREAYRESDPVKVNRIFEFRKGMKFKLGGDLIEVPHSGRFIVSSRPDELRIETKDDIRPFLPKIGEMVDGVILSGYQGIKKFYPDGKTADYYLNRAKRDIELLKRNRDVKVHVEFASIQDKELRKKVVREIFPLADSVGMDEAEIAHILNVIGYPELSDRIFNYNRIEDVVLGGKIILDETNLEILQIHTIYYIMYITRSSNPLSEKELRSSLELATILAATRASLGDVKSPQDLTVGQKVPYNEQGEYVKLRFEEARRRIRTRGYKIVITPTRLVKQPVSTVGLGDTISAGAFSSYLALLKRKGVY</sequence>
<gene>
    <name evidence="7" type="primary">pfkC</name>
    <name evidence="8" type="ORF">PAP_04875</name>
</gene>
<dbReference type="eggNOG" id="arCOG03370">
    <property type="taxonomic scope" value="Archaea"/>
</dbReference>
<evidence type="ECO:0000256" key="6">
    <source>
        <dbReference type="ARBA" id="ARBA00023152"/>
    </source>
</evidence>
<keyword evidence="3 7" id="KW-0479">Metal-binding</keyword>
<dbReference type="KEGG" id="ppac:PAP_04875"/>
<dbReference type="Gene3D" id="3.30.1110.20">
    <property type="match status" value="1"/>
</dbReference>
<dbReference type="GeneID" id="24842098"/>
<dbReference type="PROSITE" id="PS51255">
    <property type="entry name" value="ADPK"/>
    <property type="match status" value="1"/>
</dbReference>
<evidence type="ECO:0000256" key="7">
    <source>
        <dbReference type="HAMAP-Rule" id="MF_00561"/>
    </source>
</evidence>
<dbReference type="InterPro" id="IPR015990">
    <property type="entry name" value="ADP_PFK/GK_arc"/>
</dbReference>
<comment type="catalytic activity">
    <reaction evidence="7">
        <text>beta-D-fructose 6-phosphate + ADP = beta-D-fructose 1,6-bisphosphate + AMP + H(+)</text>
        <dbReference type="Rhea" id="RHEA:20105"/>
        <dbReference type="ChEBI" id="CHEBI:15378"/>
        <dbReference type="ChEBI" id="CHEBI:32966"/>
        <dbReference type="ChEBI" id="CHEBI:57634"/>
        <dbReference type="ChEBI" id="CHEBI:456215"/>
        <dbReference type="ChEBI" id="CHEBI:456216"/>
        <dbReference type="EC" id="2.7.1.146"/>
    </reaction>
</comment>
<keyword evidence="6 7" id="KW-0324">Glycolysis</keyword>
<dbReference type="Proteomes" id="UP000027981">
    <property type="component" value="Chromosome"/>
</dbReference>
<comment type="subcellular location">
    <subcellularLocation>
        <location evidence="7">Cytoplasm</location>
    </subcellularLocation>
</comment>
<evidence type="ECO:0000256" key="5">
    <source>
        <dbReference type="ARBA" id="ARBA00022842"/>
    </source>
</evidence>
<reference evidence="9" key="1">
    <citation type="submission" date="2013-06" db="EMBL/GenBank/DDBJ databases">
        <title>Complete Genome Sequence of Hyperthermophilic Palaeococcus pacificus DY20341T, Isolated from a Deep-Sea Hydrothermal Sediments.</title>
        <authorList>
            <person name="Zeng X."/>
            <person name="Shao Z."/>
        </authorList>
    </citation>
    <scope>NUCLEOTIDE SEQUENCE [LARGE SCALE GENOMIC DNA]</scope>
    <source>
        <strain evidence="9">DY20341</strain>
    </source>
</reference>
<dbReference type="GO" id="GO:0043844">
    <property type="term" value="F:ADP-specific phosphofructokinase activity"/>
    <property type="evidence" value="ECO:0007669"/>
    <property type="project" value="UniProtKB-EC"/>
</dbReference>
<dbReference type="GO" id="GO:0000287">
    <property type="term" value="F:magnesium ion binding"/>
    <property type="evidence" value="ECO:0007669"/>
    <property type="project" value="InterPro"/>
</dbReference>
<evidence type="ECO:0000313" key="8">
    <source>
        <dbReference type="EMBL" id="AIF69386.1"/>
    </source>
</evidence>
<dbReference type="PIRSF" id="PIRSF015883">
    <property type="entry name" value="ADP-Pfk_glckin"/>
    <property type="match status" value="1"/>
</dbReference>
<dbReference type="GO" id="GO:0006000">
    <property type="term" value="P:fructose metabolic process"/>
    <property type="evidence" value="ECO:0007669"/>
    <property type="project" value="InterPro"/>
</dbReference>
<dbReference type="Pfam" id="PF04587">
    <property type="entry name" value="ADP_PFK_GK"/>
    <property type="match status" value="1"/>
</dbReference>
<dbReference type="SUPFAM" id="SSF53613">
    <property type="entry name" value="Ribokinase-like"/>
    <property type="match status" value="1"/>
</dbReference>
<feature type="active site" description="Proton acceptor" evidence="7">
    <location>
        <position position="442"/>
    </location>
</feature>
<feature type="binding site" evidence="7">
    <location>
        <position position="269"/>
    </location>
    <ligand>
        <name>Mg(2+)</name>
        <dbReference type="ChEBI" id="CHEBI:18420"/>
    </ligand>
</feature>
<dbReference type="RefSeq" id="WP_048164947.1">
    <property type="nucleotide sequence ID" value="NZ_CP006019.1"/>
</dbReference>